<feature type="domain" description="Restriction endonuclease type II-like" evidence="11">
    <location>
        <begin position="1481"/>
        <end position="1574"/>
    </location>
</feature>
<evidence type="ECO:0000256" key="2">
    <source>
        <dbReference type="ARBA" id="ARBA00022741"/>
    </source>
</evidence>
<dbReference type="SUPFAM" id="SSF52980">
    <property type="entry name" value="Restriction endonuclease-like"/>
    <property type="match status" value="1"/>
</dbReference>
<reference evidence="12" key="1">
    <citation type="submission" date="2014-08" db="EMBL/GenBank/DDBJ databases">
        <title>Draft genome sequences of Sphingobium herbicidovorans.</title>
        <authorList>
            <person name="Gan H.M."/>
            <person name="Gan H.Y."/>
            <person name="Savka M.A."/>
        </authorList>
    </citation>
    <scope>NUCLEOTIDE SEQUENCE [LARGE SCALE GENOMIC DNA]</scope>
    <source>
        <strain evidence="12">NBRC 16415</strain>
    </source>
</reference>
<evidence type="ECO:0000256" key="5">
    <source>
        <dbReference type="ARBA" id="ARBA00022840"/>
    </source>
</evidence>
<dbReference type="GO" id="GO:0005524">
    <property type="term" value="F:ATP binding"/>
    <property type="evidence" value="ECO:0007669"/>
    <property type="project" value="UniProtKB-KW"/>
</dbReference>
<dbReference type="CDD" id="cd18808">
    <property type="entry name" value="SF1_C_Upf1"/>
    <property type="match status" value="1"/>
</dbReference>
<dbReference type="InterPro" id="IPR041679">
    <property type="entry name" value="DNA2/NAM7-like_C"/>
</dbReference>
<dbReference type="Gene3D" id="3.40.960.10">
    <property type="entry name" value="VSR Endonuclease"/>
    <property type="match status" value="1"/>
</dbReference>
<dbReference type="Pfam" id="PF18741">
    <property type="entry name" value="MTES_1575"/>
    <property type="match status" value="1"/>
</dbReference>
<dbReference type="RefSeq" id="WP_081570538.1">
    <property type="nucleotide sequence ID" value="NZ_BCZD01000020.1"/>
</dbReference>
<feature type="domain" description="DUF3320" evidence="8">
    <location>
        <begin position="1786"/>
        <end position="1834"/>
    </location>
</feature>
<feature type="region of interest" description="Disordered" evidence="7">
    <location>
        <begin position="1601"/>
        <end position="1625"/>
    </location>
</feature>
<dbReference type="OrthoDB" id="9757917at2"/>
<dbReference type="eggNOG" id="COG0507">
    <property type="taxonomic scope" value="Bacteria"/>
</dbReference>
<accession>A0A086PDS9</accession>
<dbReference type="Gene3D" id="3.40.50.300">
    <property type="entry name" value="P-loop containing nucleotide triphosphate hydrolases"/>
    <property type="match status" value="3"/>
</dbReference>
<dbReference type="Pfam" id="PF11784">
    <property type="entry name" value="DUF3320"/>
    <property type="match status" value="1"/>
</dbReference>
<evidence type="ECO:0000259" key="8">
    <source>
        <dbReference type="Pfam" id="PF11784"/>
    </source>
</evidence>
<sequence length="1937" mass="216654">MSGFDIIAAMQALGLPAALAIEDNLRAIEDLVDFHYDDHERLALIRGELQGFRHPVARSIVARIDSHMENFQNFSSEEQNDLQVGNEMMATRAAKGPELTTAHARLISLIDYVEATERDRLKVELDYRSHRGFVATEDEVAGLPGVSLDWGSGDDPVWLRVERLAKIAPPAPPDQELALWLSLRDDVAAIPSLKVEIATAGLVALELLDAEEAPERIALSDYERRDSVEAAFHAWLEGTWRLWAEREKPRRETIKLYNALYMLRQQLEGVSDVPLELVCGIGFATLFRNGQRLRYPLLSMTMELSLDEQTHCIEARPRLEADPGLEIDPLDRMGLHALDQWRTATERFLAALDEVALSPFALESFEPVLRQASALFDPDGIYVPDVNPAEARRIPSVDTHLQVSTAFAFFQRERRATQLMEDLRRFRTAIQDGSEAPDLPAAVAALLVEPSDTIEEPEYPQFRGISTIPGVTSSDGSGRDLFFPKPFNREQVEVVQRLEVRPGVVVQGPPGTGKTHTIANIISHYLALGKRVLVTSQKAPALRVLRDKLPEAVRPLAVSLLDSDRDGLKQFQESVDIIAEKLQRLRRHELERQISDLDHQIDNLHRSLARIDNEVDTIGRTAVSPVVLEGETIEPVRAARMVVVEPELANWLPDSVDAEPENAPRFSDSDIVALRQARRKVGQDIGYLGVPIPKLASLPSIDSLLPVHRDLSRAEELRRQITAGTLPNLRIAEGEAEAQLADLAHELDELGTLDTKVSSAPYTWTADAIRGARTGEDQEMLAAIARLQPEIDYLILEGSHFLTRPINMPDDALNDEKLLEALQRLCEGKAALGFVGGLFAGKVKAKLAQVTLLGEAPRNADEWLEIQRFIDGIKRSRKLRQAWNHLVSLGVGDQIDQDGLAIAKRMRAQQQHLENVGTLVTQQQLVDGRARKIIASWALSVSEGSPSTVRLREVVETHRLKYRLESAESIRSKLIASLASAGGDIARELQDYAVRALGNPDVSTEAFHSEWQDLTLRLAHIEGLSEAFETIQTVCTTISASGGSRWAEALRSEPVEGMEDSLTPGDWVKRWKLRRLSTWLARIDRHARLQELGSERAEKEALLKEAYERSIELRTWLELSRKATDGVKAALAAYADAVRRIGKGTGKRAGRYRREARAASDRAKGALPCWIMPHYRVSESLPADLGLFDVVIVDEASQSTVAALPALLRAQKILIVGDDKQVSPELVGRDQARADELASRHLGAQVADYRSCLREEQSLYDLGKVVFAGGAIMLTEHFRCVAPIIEFSKGQFYGHRLTPLRLPTASERLDPPLIDVFVEDGFRKGDVNVPEAEFIVSEIAAIAEDERMSKRTIGVTTLLGQNQAAHIYKEIEQRLGTEVMERHTIRVGDPTAFQGDERDVMFVSLVAQREDSPLSGNRYEQRFNVALSRARDRTYLVRSVELDQLRTSDQLRRSLLEHFRCPYPAETSDLKDRRDRCESDFEREMFDLLCERGFRVNTQVRVGNFRIDLVVEGDNDQRIAIECDGDRYHGPDKWPDDMMRQRILERAGWTIWRCFASRFVRNRQVVVDEVAAFLAARGIEPINDGEEWISHHTELRTWRLPSPEDAEPAPAVGQSPPDDGATDDAWPAPVQKTDVLSAAEGPDFNVNLTRVTESQVRNAILNLMSDKRVWSNGELKGALVDVLALSDADRAPANFRPGEEKWEELVNNALSPSRGNSLHSKGLVKSAGRGLHVLSDDDMAGPVEKAAVVRPSSPEDDEKSYSPPAIEIGTEYQIASLVVPLEEVEQIYQPEYKPRLERLIDATLQAEAPMYEDILIERIARAHKKERAGRIIQDIVTQAISDRHPSVEEDGRNVVFHETMDTGQLVAYRPARSDWRSHRDIPLIELASLALPLVRRGKAEADVLAHFARTFSLARLREPTRKRFEAAIAMANATREN</sequence>
<dbReference type="Pfam" id="PF13087">
    <property type="entry name" value="AAA_12"/>
    <property type="match status" value="1"/>
</dbReference>
<dbReference type="PANTHER" id="PTHR43788:SF8">
    <property type="entry name" value="DNA-BINDING PROTEIN SMUBP-2"/>
    <property type="match status" value="1"/>
</dbReference>
<dbReference type="InterPro" id="IPR027417">
    <property type="entry name" value="P-loop_NTPase"/>
</dbReference>
<feature type="coiled-coil region" evidence="6">
    <location>
        <begin position="568"/>
        <end position="614"/>
    </location>
</feature>
<comment type="similarity">
    <text evidence="1">Belongs to the DNA2/NAM7 helicase family.</text>
</comment>
<dbReference type="STRING" id="76947.GCA_002080435_03575"/>
<gene>
    <name evidence="12" type="ORF">BV98_000744</name>
</gene>
<dbReference type="SUPFAM" id="SSF52540">
    <property type="entry name" value="P-loop containing nucleoside triphosphate hydrolases"/>
    <property type="match status" value="1"/>
</dbReference>
<dbReference type="InterPro" id="IPR047187">
    <property type="entry name" value="SF1_C_Upf1"/>
</dbReference>
<keyword evidence="6" id="KW-0175">Coiled coil</keyword>
<dbReference type="Pfam" id="PF13086">
    <property type="entry name" value="AAA_11"/>
    <property type="match status" value="1"/>
</dbReference>
<protein>
    <submittedName>
        <fullName evidence="12">DNA helicase</fullName>
    </submittedName>
</protein>
<evidence type="ECO:0000256" key="1">
    <source>
        <dbReference type="ARBA" id="ARBA00007913"/>
    </source>
</evidence>
<keyword evidence="5" id="KW-0067">ATP-binding</keyword>
<dbReference type="InterPro" id="IPR049468">
    <property type="entry name" value="Restrct_endonuc-II-like_dom"/>
</dbReference>
<organism evidence="12 13">
    <name type="scientific">Sphingobium herbicidovorans (strain ATCC 700291 / DSM 11019 / CCUG 56400 / KCTC 2939 / LMG 18315 / NBRC 16415 / MH)</name>
    <name type="common">Sphingomonas herbicidovorans</name>
    <dbReference type="NCBI Taxonomy" id="1219045"/>
    <lineage>
        <taxon>Bacteria</taxon>
        <taxon>Pseudomonadati</taxon>
        <taxon>Pseudomonadota</taxon>
        <taxon>Alphaproteobacteria</taxon>
        <taxon>Sphingomonadales</taxon>
        <taxon>Sphingomonadaceae</taxon>
        <taxon>Sphingobium</taxon>
    </lineage>
</organism>
<comment type="caution">
    <text evidence="12">The sequence shown here is derived from an EMBL/GenBank/DDBJ whole genome shotgun (WGS) entry which is preliminary data.</text>
</comment>
<dbReference type="InterPro" id="IPR041677">
    <property type="entry name" value="DNA2/NAM7_AAA_11"/>
</dbReference>
<proteinExistence type="inferred from homology"/>
<evidence type="ECO:0000256" key="3">
    <source>
        <dbReference type="ARBA" id="ARBA00022801"/>
    </source>
</evidence>
<evidence type="ECO:0000256" key="6">
    <source>
        <dbReference type="SAM" id="Coils"/>
    </source>
</evidence>
<dbReference type="Proteomes" id="UP000024284">
    <property type="component" value="Unassembled WGS sequence"/>
</dbReference>
<feature type="domain" description="DNA2/NAM7 helicase-like C-terminal" evidence="10">
    <location>
        <begin position="1271"/>
        <end position="1437"/>
    </location>
</feature>
<evidence type="ECO:0000259" key="9">
    <source>
        <dbReference type="Pfam" id="PF13086"/>
    </source>
</evidence>
<dbReference type="GO" id="GO:0016787">
    <property type="term" value="F:hydrolase activity"/>
    <property type="evidence" value="ECO:0007669"/>
    <property type="project" value="UniProtKB-KW"/>
</dbReference>
<evidence type="ECO:0000313" key="13">
    <source>
        <dbReference type="Proteomes" id="UP000024284"/>
    </source>
</evidence>
<dbReference type="InterPro" id="IPR021754">
    <property type="entry name" value="DUF3320"/>
</dbReference>
<evidence type="ECO:0000256" key="4">
    <source>
        <dbReference type="ARBA" id="ARBA00022806"/>
    </source>
</evidence>
<evidence type="ECO:0000259" key="10">
    <source>
        <dbReference type="Pfam" id="PF13087"/>
    </source>
</evidence>
<evidence type="ECO:0000256" key="7">
    <source>
        <dbReference type="SAM" id="MobiDB-lite"/>
    </source>
</evidence>
<evidence type="ECO:0000259" key="11">
    <source>
        <dbReference type="Pfam" id="PF18741"/>
    </source>
</evidence>
<dbReference type="GO" id="GO:0043139">
    <property type="term" value="F:5'-3' DNA helicase activity"/>
    <property type="evidence" value="ECO:0007669"/>
    <property type="project" value="TreeGrafter"/>
</dbReference>
<keyword evidence="2" id="KW-0547">Nucleotide-binding</keyword>
<feature type="domain" description="DNA2/NAM7 helicase helicase" evidence="9">
    <location>
        <begin position="487"/>
        <end position="597"/>
    </location>
</feature>
<keyword evidence="13" id="KW-1185">Reference proteome</keyword>
<dbReference type="PANTHER" id="PTHR43788">
    <property type="entry name" value="DNA2/NAM7 HELICASE FAMILY MEMBER"/>
    <property type="match status" value="1"/>
</dbReference>
<dbReference type="InterPro" id="IPR050534">
    <property type="entry name" value="Coronavir_polyprotein_1ab"/>
</dbReference>
<evidence type="ECO:0000313" key="12">
    <source>
        <dbReference type="EMBL" id="KFG91547.1"/>
    </source>
</evidence>
<dbReference type="eggNOG" id="COG1112">
    <property type="taxonomic scope" value="Bacteria"/>
</dbReference>
<keyword evidence="3" id="KW-0378">Hydrolase</keyword>
<name>A0A086PDS9_SPHHM</name>
<dbReference type="PATRIC" id="fig|1219045.3.peg.760"/>
<keyword evidence="4 12" id="KW-0347">Helicase</keyword>
<dbReference type="EMBL" id="JFZA02000003">
    <property type="protein sequence ID" value="KFG91547.1"/>
    <property type="molecule type" value="Genomic_DNA"/>
</dbReference>
<dbReference type="InterPro" id="IPR011335">
    <property type="entry name" value="Restrct_endonuc-II-like"/>
</dbReference>